<name>A0A5B1M0N6_9ACTN</name>
<protein>
    <recommendedName>
        <fullName evidence="3">Sulfotransferase family protein</fullName>
    </recommendedName>
</protein>
<keyword evidence="2" id="KW-1185">Reference proteome</keyword>
<evidence type="ECO:0000313" key="1">
    <source>
        <dbReference type="EMBL" id="KAA1426301.1"/>
    </source>
</evidence>
<reference evidence="1 2" key="1">
    <citation type="submission" date="2019-09" db="EMBL/GenBank/DDBJ databases">
        <title>Nocardioides panacisoli sp. nov., isolated from the soil of a ginseng field.</title>
        <authorList>
            <person name="Cho C."/>
        </authorList>
    </citation>
    <scope>NUCLEOTIDE SEQUENCE [LARGE SCALE GENOMIC DNA]</scope>
    <source>
        <strain evidence="1 2">BN140041</strain>
    </source>
</reference>
<dbReference type="Gene3D" id="3.40.50.300">
    <property type="entry name" value="P-loop containing nucleotide triphosphate hydrolases"/>
    <property type="match status" value="1"/>
</dbReference>
<dbReference type="AlphaFoldDB" id="A0A5B1M0N6"/>
<gene>
    <name evidence="1" type="ORF">F0U47_15495</name>
</gene>
<dbReference type="RefSeq" id="WP_149751377.1">
    <property type="nucleotide sequence ID" value="NZ_VUJW01000009.1"/>
</dbReference>
<evidence type="ECO:0008006" key="3">
    <source>
        <dbReference type="Google" id="ProtNLM"/>
    </source>
</evidence>
<dbReference type="InterPro" id="IPR027417">
    <property type="entry name" value="P-loop_NTPase"/>
</dbReference>
<comment type="caution">
    <text evidence="1">The sequence shown here is derived from an EMBL/GenBank/DDBJ whole genome shotgun (WGS) entry which is preliminary data.</text>
</comment>
<dbReference type="SUPFAM" id="SSF52540">
    <property type="entry name" value="P-loop containing nucleoside triphosphate hydrolases"/>
    <property type="match status" value="1"/>
</dbReference>
<dbReference type="Proteomes" id="UP000324351">
    <property type="component" value="Unassembled WGS sequence"/>
</dbReference>
<organism evidence="1 2">
    <name type="scientific">Nocardioides antri</name>
    <dbReference type="NCBI Taxonomy" id="2607659"/>
    <lineage>
        <taxon>Bacteria</taxon>
        <taxon>Bacillati</taxon>
        <taxon>Actinomycetota</taxon>
        <taxon>Actinomycetes</taxon>
        <taxon>Propionibacteriales</taxon>
        <taxon>Nocardioidaceae</taxon>
        <taxon>Nocardioides</taxon>
    </lineage>
</organism>
<sequence length="362" mass="40978">MSASAPPEVVLHIGSDKTGTTSLQQLLRRNRRELAGRGILYPRAPGPVRHAGLGLYARPDHALLESRDWLRGGYPAPDVFRRRLRRRLVREVATWAPARVVLSDESLARMAPDSITRLRGLIDALGGPVRVVVYLRRQDDHLVSRYQQAVKVGEVLPLAAWALRDFSSMYDFAALLRNWQGALGPREIVVRPFERARFSQGSLEQDFLDATGMDVRLADLRPVELRNESLGVEAVEMLRILNLHRRENQGLPTWQISNRDHVKRLRGTESGPQVTLPEPDLDRFMQQWEESNRRVAVEHLGDPSGELFHAPRRTEGTTTDQVLDPARLDHYLALMEIPEQQHGAIRRIAEREAARGQTDGSP</sequence>
<dbReference type="EMBL" id="VUJW01000009">
    <property type="protein sequence ID" value="KAA1426301.1"/>
    <property type="molecule type" value="Genomic_DNA"/>
</dbReference>
<reference evidence="1 2" key="2">
    <citation type="submission" date="2019-09" db="EMBL/GenBank/DDBJ databases">
        <authorList>
            <person name="Jin C."/>
        </authorList>
    </citation>
    <scope>NUCLEOTIDE SEQUENCE [LARGE SCALE GENOMIC DNA]</scope>
    <source>
        <strain evidence="1 2">BN140041</strain>
    </source>
</reference>
<proteinExistence type="predicted"/>
<evidence type="ECO:0000313" key="2">
    <source>
        <dbReference type="Proteomes" id="UP000324351"/>
    </source>
</evidence>
<accession>A0A5B1M0N6</accession>